<accession>A0A1V0NHW0</accession>
<evidence type="ECO:0000313" key="1">
    <source>
        <dbReference type="EMBL" id="ARD99495.1"/>
    </source>
</evidence>
<proteinExistence type="predicted"/>
<dbReference type="RefSeq" id="WP_081144349.1">
    <property type="nucleotide sequence ID" value="NZ_CP015897.1"/>
</dbReference>
<sequence>MTLIDEIKSSQKESHEKWFERWYGKTDLENAIRISAQQGYTGYRIQVSKQDDSYLRLRLGNKETISLLKEKLGDGFTVTLREIHGENFLGIKTYESFIQLLWG</sequence>
<organism evidence="1 2">
    <name type="scientific">Lactococcus lactis subsp. lactis</name>
    <name type="common">Streptococcus lactis</name>
    <dbReference type="NCBI Taxonomy" id="1360"/>
    <lineage>
        <taxon>Bacteria</taxon>
        <taxon>Bacillati</taxon>
        <taxon>Bacillota</taxon>
        <taxon>Bacilli</taxon>
        <taxon>Lactobacillales</taxon>
        <taxon>Streptococcaceae</taxon>
        <taxon>Lactococcus</taxon>
    </lineage>
</organism>
<protein>
    <submittedName>
        <fullName evidence="1">Prophage protein</fullName>
    </submittedName>
</protein>
<name>A0A1V0NHW0_LACLL</name>
<reference evidence="1 2" key="1">
    <citation type="journal article" date="2017" name="BMC Genomics">
        <title>Comparative and functional genomics of the Lactococcus lactis taxon; insights into evolution and niche adaptation.</title>
        <authorList>
            <person name="Kelleher P."/>
            <person name="Bottacini F."/>
            <person name="Mahony J."/>
            <person name="Kilcawley K.N."/>
            <person name="van Sinderen D."/>
        </authorList>
    </citation>
    <scope>NUCLEOTIDE SEQUENCE [LARGE SCALE GENOMIC DNA]</scope>
    <source>
        <strain evidence="1 2">275</strain>
    </source>
</reference>
<dbReference type="AlphaFoldDB" id="A0A1V0NHW0"/>
<dbReference type="Proteomes" id="UP000192085">
    <property type="component" value="Chromosome"/>
</dbReference>
<evidence type="ECO:0000313" key="2">
    <source>
        <dbReference type="Proteomes" id="UP000192085"/>
    </source>
</evidence>
<dbReference type="EMBL" id="CP015897">
    <property type="protein sequence ID" value="ARD99495.1"/>
    <property type="molecule type" value="Genomic_DNA"/>
</dbReference>
<gene>
    <name evidence="1" type="ORF">LL275_1868</name>
</gene>